<feature type="transmembrane region" description="Helical" evidence="2">
    <location>
        <begin position="492"/>
        <end position="509"/>
    </location>
</feature>
<accession>A0A7W7TZW8</accession>
<feature type="transmembrane region" description="Helical" evidence="2">
    <location>
        <begin position="613"/>
        <end position="632"/>
    </location>
</feature>
<feature type="transmembrane region" description="Helical" evidence="2">
    <location>
        <begin position="67"/>
        <end position="86"/>
    </location>
</feature>
<evidence type="ECO:0000259" key="3">
    <source>
        <dbReference type="Pfam" id="PF04389"/>
    </source>
</evidence>
<sequence length="803" mass="84035">MSMLKSRPGTADEPPSEDPGTSGADGPAPSDGLADGRPGGADAGRPGGAAGGRSGAASGRPAGARRFAGTWTVLVALLAVSFSLAYGATRPAPDGEAGRGALATAQRLEDLGTHVAASPKLAEGLDLVSRELKAIPGLEVERQRSTGSYRFHDRAVDYAVENVIARQPGDSKDALLVNVHVDSAMEGPGSADDGVNVGAVIQAARQLAGKDHHRTVVYLFNGGEEVGLTGADAFTGHPWAKDVRWFLNLEAVGSGGLPILFQAGEDDGRLIELAGDTARPYGSVLGQWLFQAGLINSDTDSRVWRAQGWSGLDYALFEDGYQYHTPNDRVAAIGDGSAQAVTDLTVRFASDVTGAAAPAGRKPAPYYFDVLSRWWVTLDPLLVKSGTLALLLVLAALTWRARKVWDLRPGRVAATAGAALLGLPAAVLTGVLVGGAQSLVGPHAWYAHPWLMYLVPLPLTVLGALAPQLLLARRRRRRSPDGAGRPDARTALLGNAWAVGLLGVLTAWLGVGPGYLLWIGSVLSVLSIGGFLVLPGRWRAVPLLVGAFVSFVLIAQFTRNLFELAVPMVGRMPTAIPMDAALAVACVLVAVPLALVLAPFAAHAGRPPRRSGLAVLAYTACALLVVGLVQPYDSAHPKLVSAFQEQTDGKDPRIVLEGRDYLTPESLGVVDRVASDTGLRVRDGGLAARKVSVPEGKVSVDTAGATAPVRITIGANRAELIRVTVTGPGLSIGGRPFESEEAVIDVVGRFDGHTLAVDRKGPVEIQVDQVFLKTGEDAERALAALPDWTVGHARTVVTHTYRS</sequence>
<dbReference type="AlphaFoldDB" id="A0A7W7TZW8"/>
<dbReference type="InterPro" id="IPR045175">
    <property type="entry name" value="M28_fam"/>
</dbReference>
<evidence type="ECO:0000313" key="5">
    <source>
        <dbReference type="Proteomes" id="UP000582643"/>
    </source>
</evidence>
<dbReference type="PANTHER" id="PTHR12147">
    <property type="entry name" value="METALLOPEPTIDASE M28 FAMILY MEMBER"/>
    <property type="match status" value="1"/>
</dbReference>
<dbReference type="EMBL" id="JACHJY010000004">
    <property type="protein sequence ID" value="MBB4982464.1"/>
    <property type="molecule type" value="Genomic_DNA"/>
</dbReference>
<dbReference type="SUPFAM" id="SSF53187">
    <property type="entry name" value="Zn-dependent exopeptidases"/>
    <property type="match status" value="1"/>
</dbReference>
<reference evidence="4 5" key="1">
    <citation type="submission" date="2020-08" db="EMBL/GenBank/DDBJ databases">
        <title>Genomic Encyclopedia of Type Strains, Phase III (KMG-III): the genomes of soil and plant-associated and newly described type strains.</title>
        <authorList>
            <person name="Whitman W."/>
        </authorList>
    </citation>
    <scope>NUCLEOTIDE SEQUENCE [LARGE SCALE GENOMIC DNA]</scope>
    <source>
        <strain evidence="4 5">SFB5A</strain>
    </source>
</reference>
<feature type="transmembrane region" description="Helical" evidence="2">
    <location>
        <begin position="541"/>
        <end position="562"/>
    </location>
</feature>
<dbReference type="GO" id="GO:0006508">
    <property type="term" value="P:proteolysis"/>
    <property type="evidence" value="ECO:0007669"/>
    <property type="project" value="InterPro"/>
</dbReference>
<proteinExistence type="predicted"/>
<dbReference type="Pfam" id="PF04389">
    <property type="entry name" value="Peptidase_M28"/>
    <property type="match status" value="1"/>
</dbReference>
<feature type="domain" description="Peptidase M28" evidence="3">
    <location>
        <begin position="162"/>
        <end position="347"/>
    </location>
</feature>
<gene>
    <name evidence="4" type="ORF">GGE06_003374</name>
</gene>
<feature type="transmembrane region" description="Helical" evidence="2">
    <location>
        <begin position="412"/>
        <end position="438"/>
    </location>
</feature>
<dbReference type="Proteomes" id="UP000582643">
    <property type="component" value="Unassembled WGS sequence"/>
</dbReference>
<dbReference type="GO" id="GO:0008235">
    <property type="term" value="F:metalloexopeptidase activity"/>
    <property type="evidence" value="ECO:0007669"/>
    <property type="project" value="InterPro"/>
</dbReference>
<organism evidence="4 5">
    <name type="scientific">Streptomyces nymphaeiformis</name>
    <dbReference type="NCBI Taxonomy" id="2663842"/>
    <lineage>
        <taxon>Bacteria</taxon>
        <taxon>Bacillati</taxon>
        <taxon>Actinomycetota</taxon>
        <taxon>Actinomycetes</taxon>
        <taxon>Kitasatosporales</taxon>
        <taxon>Streptomycetaceae</taxon>
        <taxon>Streptomyces</taxon>
    </lineage>
</organism>
<feature type="transmembrane region" description="Helical" evidence="2">
    <location>
        <begin position="450"/>
        <end position="471"/>
    </location>
</feature>
<feature type="transmembrane region" description="Helical" evidence="2">
    <location>
        <begin position="381"/>
        <end position="400"/>
    </location>
</feature>
<protein>
    <recommendedName>
        <fullName evidence="3">Peptidase M28 domain-containing protein</fullName>
    </recommendedName>
</protein>
<evidence type="ECO:0000256" key="2">
    <source>
        <dbReference type="SAM" id="Phobius"/>
    </source>
</evidence>
<dbReference type="RefSeq" id="WP_184931144.1">
    <property type="nucleotide sequence ID" value="NZ_JACHJY010000004.1"/>
</dbReference>
<evidence type="ECO:0000313" key="4">
    <source>
        <dbReference type="EMBL" id="MBB4982464.1"/>
    </source>
</evidence>
<feature type="region of interest" description="Disordered" evidence="1">
    <location>
        <begin position="1"/>
        <end position="63"/>
    </location>
</feature>
<feature type="compositionally biased region" description="Gly residues" evidence="1">
    <location>
        <begin position="37"/>
        <end position="54"/>
    </location>
</feature>
<feature type="transmembrane region" description="Helical" evidence="2">
    <location>
        <begin position="515"/>
        <end position="534"/>
    </location>
</feature>
<evidence type="ECO:0000256" key="1">
    <source>
        <dbReference type="SAM" id="MobiDB-lite"/>
    </source>
</evidence>
<dbReference type="InterPro" id="IPR007484">
    <property type="entry name" value="Peptidase_M28"/>
</dbReference>
<keyword evidence="2" id="KW-0812">Transmembrane</keyword>
<dbReference type="PANTHER" id="PTHR12147:SF26">
    <property type="entry name" value="PEPTIDASE M28 DOMAIN-CONTAINING PROTEIN"/>
    <property type="match status" value="1"/>
</dbReference>
<keyword evidence="2" id="KW-1133">Transmembrane helix</keyword>
<feature type="transmembrane region" description="Helical" evidence="2">
    <location>
        <begin position="582"/>
        <end position="601"/>
    </location>
</feature>
<keyword evidence="2" id="KW-0472">Membrane</keyword>
<name>A0A7W7TZW8_9ACTN</name>
<keyword evidence="5" id="KW-1185">Reference proteome</keyword>
<dbReference type="Gene3D" id="3.40.630.10">
    <property type="entry name" value="Zn peptidases"/>
    <property type="match status" value="1"/>
</dbReference>
<comment type="caution">
    <text evidence="4">The sequence shown here is derived from an EMBL/GenBank/DDBJ whole genome shotgun (WGS) entry which is preliminary data.</text>
</comment>